<keyword evidence="9" id="KW-1185">Reference proteome</keyword>
<dbReference type="PANTHER" id="PTHR13350">
    <property type="entry name" value="INTEGRATOR COMPLEX SUBUNIT 8"/>
    <property type="match status" value="1"/>
</dbReference>
<dbReference type="EMBL" id="JARQWQ010000117">
    <property type="protein sequence ID" value="KAK2550023.1"/>
    <property type="molecule type" value="Genomic_DNA"/>
</dbReference>
<keyword evidence="4" id="KW-0158">Chromosome</keyword>
<dbReference type="Proteomes" id="UP001249851">
    <property type="component" value="Unassembled WGS sequence"/>
</dbReference>
<keyword evidence="5" id="KW-0539">Nucleus</keyword>
<dbReference type="AlphaFoldDB" id="A0AAD9UU49"/>
<reference evidence="8" key="2">
    <citation type="journal article" date="2023" name="Science">
        <title>Genomic signatures of disease resistance in endangered staghorn corals.</title>
        <authorList>
            <person name="Vollmer S.V."/>
            <person name="Selwyn J.D."/>
            <person name="Despard B.A."/>
            <person name="Roesel C.L."/>
        </authorList>
    </citation>
    <scope>NUCLEOTIDE SEQUENCE</scope>
    <source>
        <strain evidence="8">K2</strain>
    </source>
</reference>
<evidence type="ECO:0000256" key="3">
    <source>
        <dbReference type="ARBA" id="ARBA00007147"/>
    </source>
</evidence>
<reference evidence="8" key="1">
    <citation type="journal article" date="2023" name="G3 (Bethesda)">
        <title>Whole genome assembly and annotation of the endangered Caribbean coral Acropora cervicornis.</title>
        <authorList>
            <person name="Selwyn J.D."/>
            <person name="Vollmer S.V."/>
        </authorList>
    </citation>
    <scope>NUCLEOTIDE SEQUENCE</scope>
    <source>
        <strain evidence="8">K2</strain>
    </source>
</reference>
<dbReference type="PANTHER" id="PTHR13350:SF1">
    <property type="entry name" value="INTEGRATOR COMPLEX SUBUNIT 8"/>
    <property type="match status" value="1"/>
</dbReference>
<name>A0AAD9UU49_ACRCE</name>
<comment type="similarity">
    <text evidence="3">Belongs to the Integrator subunit 8 family.</text>
</comment>
<feature type="compositionally biased region" description="Polar residues" evidence="6">
    <location>
        <begin position="391"/>
        <end position="404"/>
    </location>
</feature>
<accession>A0AAD9UU49</accession>
<sequence>MALIIYHRWVIRTLSQRFLPNVDKSTNIGVTAENLANENILRKLQEQLPTSIHILEQALAVTEDMTLPTGPSLISESRRKENIEHENTPADAETLTDNILQNVASSSCNENKVENEAAIKNGSSEGSNGGDIKQITNTCTEEEVVNKVKKDDIVAQVSFDLGTLYFYQEKFQQAVKMFESCKNAQCLQSSFYTVNKDTLLGYYMACCGLTDIPPSATRPSLEASKPSLMTRLEHCRHSGYQDIIALLLEDNATFELPLEYRESLVSELKTPSRRMSDDGEVAANISLDWKVLICNIIRDVLQGRPTHPGFLLSLRNCSQAKLELCLQSLPTDGGSPSQNIKEGKRFKLLKSFVQLITCNCELVNAWEIAKNSDAKIFTAEEEEAMDVSEPGHNTPSSNELTTSQAFSLKPSKIEEDPVEISTLVEQLQQLDKERVSEEFLCVLYKSHLEEIKNPQQQDTLHVLFSKALQCSVYQEYKTASQLFAYALGMVNAVAGRNTGSNHLDKVKAAIHQELLVLDICQEPQNKRADELSNRVKSYMWQTASGTAEVHIEEQVNAFLLNSKEWELLAEIRLSSLLASTCCSLSKPQGWRKPARNLWDGVLKIFTNSNGQQKRPADGGPGVVVTRTANILKLTNFIHFARKIKEETVLTVLISSLARLRNTSGKADESGNQKDISSSHSHLWPTTIANAASINFDHIGLALSAVVHHALSVQHHNILAIIHLRCAVIWKQVQLLPHSFTQQFQHLSGMIRQHYFVSAWKIKIIQQHSKHYNKLHQQGVMMVQAISQPELNIFNSSELLQHTEHSKKTKLFRTLAKQYL</sequence>
<evidence type="ECO:0000256" key="6">
    <source>
        <dbReference type="SAM" id="MobiDB-lite"/>
    </source>
</evidence>
<dbReference type="GO" id="GO:0034472">
    <property type="term" value="P:snRNA 3'-end processing"/>
    <property type="evidence" value="ECO:0007669"/>
    <property type="project" value="InterPro"/>
</dbReference>
<comment type="subcellular location">
    <subcellularLocation>
        <location evidence="2">Chromosome</location>
    </subcellularLocation>
    <subcellularLocation>
        <location evidence="1">Nucleus</location>
    </subcellularLocation>
</comment>
<dbReference type="GO" id="GO:0032039">
    <property type="term" value="C:integrator complex"/>
    <property type="evidence" value="ECO:0007669"/>
    <property type="project" value="TreeGrafter"/>
</dbReference>
<evidence type="ECO:0000256" key="2">
    <source>
        <dbReference type="ARBA" id="ARBA00004286"/>
    </source>
</evidence>
<evidence type="ECO:0000256" key="4">
    <source>
        <dbReference type="ARBA" id="ARBA00022454"/>
    </source>
</evidence>
<dbReference type="Pfam" id="PF25756">
    <property type="entry name" value="TPR_INTS8"/>
    <property type="match status" value="2"/>
</dbReference>
<dbReference type="InterPro" id="IPR057980">
    <property type="entry name" value="TPR_INTS8"/>
</dbReference>
<evidence type="ECO:0000256" key="1">
    <source>
        <dbReference type="ARBA" id="ARBA00004123"/>
    </source>
</evidence>
<protein>
    <submittedName>
        <fullName evidence="8">Integrator complex subunit 8</fullName>
    </submittedName>
</protein>
<evidence type="ECO:0000313" key="9">
    <source>
        <dbReference type="Proteomes" id="UP001249851"/>
    </source>
</evidence>
<comment type="caution">
    <text evidence="8">The sequence shown here is derived from an EMBL/GenBank/DDBJ whole genome shotgun (WGS) entry which is preliminary data.</text>
</comment>
<feature type="region of interest" description="Disordered" evidence="6">
    <location>
        <begin position="383"/>
        <end position="404"/>
    </location>
</feature>
<dbReference type="GO" id="GO:0005694">
    <property type="term" value="C:chromosome"/>
    <property type="evidence" value="ECO:0007669"/>
    <property type="project" value="UniProtKB-SubCell"/>
</dbReference>
<proteinExistence type="inferred from homology"/>
<gene>
    <name evidence="8" type="ORF">P5673_029480</name>
</gene>
<evidence type="ECO:0000259" key="7">
    <source>
        <dbReference type="Pfam" id="PF25756"/>
    </source>
</evidence>
<evidence type="ECO:0000313" key="8">
    <source>
        <dbReference type="EMBL" id="KAK2550023.1"/>
    </source>
</evidence>
<evidence type="ECO:0000256" key="5">
    <source>
        <dbReference type="ARBA" id="ARBA00023242"/>
    </source>
</evidence>
<organism evidence="8 9">
    <name type="scientific">Acropora cervicornis</name>
    <name type="common">Staghorn coral</name>
    <dbReference type="NCBI Taxonomy" id="6130"/>
    <lineage>
        <taxon>Eukaryota</taxon>
        <taxon>Metazoa</taxon>
        <taxon>Cnidaria</taxon>
        <taxon>Anthozoa</taxon>
        <taxon>Hexacorallia</taxon>
        <taxon>Scleractinia</taxon>
        <taxon>Astrocoeniina</taxon>
        <taxon>Acroporidae</taxon>
        <taxon>Acropora</taxon>
    </lineage>
</organism>
<feature type="domain" description="INTS8 TPR repeats" evidence="7">
    <location>
        <begin position="416"/>
        <end position="717"/>
    </location>
</feature>
<feature type="domain" description="INTS8 TPR repeats" evidence="7">
    <location>
        <begin position="754"/>
        <end position="818"/>
    </location>
</feature>
<dbReference type="InterPro" id="IPR038751">
    <property type="entry name" value="INTS8"/>
</dbReference>